<comment type="similarity">
    <text evidence="2">Belongs to the MerT family.</text>
</comment>
<evidence type="ECO:0000256" key="8">
    <source>
        <dbReference type="ARBA" id="ARBA00022692"/>
    </source>
</evidence>
<evidence type="ECO:0000256" key="5">
    <source>
        <dbReference type="ARBA" id="ARBA00022466"/>
    </source>
</evidence>
<dbReference type="AlphaFoldDB" id="A0AAW3V3T3"/>
<keyword evidence="4" id="KW-0813">Transport</keyword>
<dbReference type="EMBL" id="JACIIK010000009">
    <property type="protein sequence ID" value="MBB6204552.1"/>
    <property type="molecule type" value="Genomic_DNA"/>
</dbReference>
<comment type="caution">
    <text evidence="16">The sequence shown here is derived from an EMBL/GenBank/DDBJ whole genome shotgun (WGS) entry which is preliminary data.</text>
</comment>
<sequence>MAADDRTKSTLWLVGGLGAMLACCLGPLILVGLGAMGAWLGHLTWLVPYRPWLLGAALVAFGFAGRRIYRPADACQPGAACASAPPRRGVRILFWSMLALVLVALGLPLVTRLFH</sequence>
<feature type="transmembrane region" description="Helical" evidence="15">
    <location>
        <begin position="90"/>
        <end position="110"/>
    </location>
</feature>
<evidence type="ECO:0000256" key="9">
    <source>
        <dbReference type="ARBA" id="ARBA00022723"/>
    </source>
</evidence>
<dbReference type="RefSeq" id="WP_183801267.1">
    <property type="nucleotide sequence ID" value="NZ_JACIII010000013.1"/>
</dbReference>
<evidence type="ECO:0000256" key="1">
    <source>
        <dbReference type="ARBA" id="ARBA00004429"/>
    </source>
</evidence>
<evidence type="ECO:0000256" key="2">
    <source>
        <dbReference type="ARBA" id="ARBA00008224"/>
    </source>
</evidence>
<evidence type="ECO:0000256" key="7">
    <source>
        <dbReference type="ARBA" id="ARBA00022519"/>
    </source>
</evidence>
<keyword evidence="9" id="KW-0479">Metal-binding</keyword>
<dbReference type="Proteomes" id="UP000518681">
    <property type="component" value="Unassembled WGS sequence"/>
</dbReference>
<comment type="subcellular location">
    <subcellularLocation>
        <location evidence="1">Cell inner membrane</location>
        <topology evidence="1">Multi-pass membrane protein</topology>
    </subcellularLocation>
</comment>
<keyword evidence="12 15" id="KW-0472">Membrane</keyword>
<evidence type="ECO:0000256" key="14">
    <source>
        <dbReference type="ARBA" id="ARBA00045720"/>
    </source>
</evidence>
<protein>
    <recommendedName>
        <fullName evidence="3">Mercuric transport protein MerT</fullName>
    </recommendedName>
    <alternativeName>
        <fullName evidence="13">Mercury ion transport protein</fullName>
    </alternativeName>
</protein>
<evidence type="ECO:0000256" key="6">
    <source>
        <dbReference type="ARBA" id="ARBA00022475"/>
    </source>
</evidence>
<feature type="transmembrane region" description="Helical" evidence="15">
    <location>
        <begin position="12"/>
        <end position="40"/>
    </location>
</feature>
<dbReference type="GO" id="GO:0046872">
    <property type="term" value="F:metal ion binding"/>
    <property type="evidence" value="ECO:0007669"/>
    <property type="project" value="UniProtKB-KW"/>
</dbReference>
<dbReference type="PROSITE" id="PS51257">
    <property type="entry name" value="PROKAR_LIPOPROTEIN"/>
    <property type="match status" value="1"/>
</dbReference>
<keyword evidence="6" id="KW-1003">Cell membrane</keyword>
<evidence type="ECO:0000313" key="17">
    <source>
        <dbReference type="Proteomes" id="UP000518681"/>
    </source>
</evidence>
<gene>
    <name evidence="16" type="ORF">GGD69_005446</name>
</gene>
<dbReference type="Pfam" id="PF02411">
    <property type="entry name" value="MerT"/>
    <property type="match status" value="1"/>
</dbReference>
<evidence type="ECO:0000256" key="4">
    <source>
        <dbReference type="ARBA" id="ARBA00022448"/>
    </source>
</evidence>
<comment type="function">
    <text evidence="14">Involved in mercury resistance. Probably transfers a mercuric ion from the periplasmic Hg(2+)-binding protein MerP to the cytoplasmic mercuric reductase MerA.</text>
</comment>
<feature type="transmembrane region" description="Helical" evidence="15">
    <location>
        <begin position="52"/>
        <end position="69"/>
    </location>
</feature>
<keyword evidence="7" id="KW-0997">Cell inner membrane</keyword>
<name>A0AAW3V3T3_9BURK</name>
<accession>A0AAW3V3T3</accession>
<evidence type="ECO:0000256" key="11">
    <source>
        <dbReference type="ARBA" id="ARBA00022989"/>
    </source>
</evidence>
<evidence type="ECO:0000256" key="13">
    <source>
        <dbReference type="ARBA" id="ARBA00030934"/>
    </source>
</evidence>
<keyword evidence="8 15" id="KW-0812">Transmembrane</keyword>
<dbReference type="InterPro" id="IPR003457">
    <property type="entry name" value="Transprt_MerT"/>
</dbReference>
<keyword evidence="5" id="KW-0475">Mercuric resistance</keyword>
<evidence type="ECO:0000256" key="12">
    <source>
        <dbReference type="ARBA" id="ARBA00023136"/>
    </source>
</evidence>
<proteinExistence type="inferred from homology"/>
<organism evidence="16 17">
    <name type="scientific">Paraburkholderia fungorum</name>
    <dbReference type="NCBI Taxonomy" id="134537"/>
    <lineage>
        <taxon>Bacteria</taxon>
        <taxon>Pseudomonadati</taxon>
        <taxon>Pseudomonadota</taxon>
        <taxon>Betaproteobacteria</taxon>
        <taxon>Burkholderiales</taxon>
        <taxon>Burkholderiaceae</taxon>
        <taxon>Paraburkholderia</taxon>
    </lineage>
</organism>
<dbReference type="GO" id="GO:0015097">
    <property type="term" value="F:mercury ion transmembrane transporter activity"/>
    <property type="evidence" value="ECO:0007669"/>
    <property type="project" value="InterPro"/>
</dbReference>
<dbReference type="GO" id="GO:0005886">
    <property type="term" value="C:plasma membrane"/>
    <property type="evidence" value="ECO:0007669"/>
    <property type="project" value="UniProtKB-SubCell"/>
</dbReference>
<evidence type="ECO:0000256" key="15">
    <source>
        <dbReference type="SAM" id="Phobius"/>
    </source>
</evidence>
<keyword evidence="10" id="KW-0476">Mercury</keyword>
<evidence type="ECO:0000256" key="10">
    <source>
        <dbReference type="ARBA" id="ARBA00022914"/>
    </source>
</evidence>
<evidence type="ECO:0000313" key="16">
    <source>
        <dbReference type="EMBL" id="MBB6204552.1"/>
    </source>
</evidence>
<evidence type="ECO:0000256" key="3">
    <source>
        <dbReference type="ARBA" id="ARBA00017053"/>
    </source>
</evidence>
<reference evidence="16 17" key="1">
    <citation type="submission" date="2020-08" db="EMBL/GenBank/DDBJ databases">
        <title>Genomic Encyclopedia of Type Strains, Phase IV (KMG-V): Genome sequencing to study the core and pangenomes of soil and plant-associated prokaryotes.</title>
        <authorList>
            <person name="Whitman W."/>
        </authorList>
    </citation>
    <scope>NUCLEOTIDE SEQUENCE [LARGE SCALE GENOMIC DNA]</scope>
    <source>
        <strain evidence="16 17">SEMIA 4013</strain>
    </source>
</reference>
<keyword evidence="11 15" id="KW-1133">Transmembrane helix</keyword>